<gene>
    <name evidence="2" type="ORF">CR513_15752</name>
</gene>
<name>A0A371HE04_MUCPR</name>
<proteinExistence type="predicted"/>
<comment type="caution">
    <text evidence="2">The sequence shown here is derived from an EMBL/GenBank/DDBJ whole genome shotgun (WGS) entry which is preliminary data.</text>
</comment>
<accession>A0A371HE04</accession>
<feature type="non-terminal residue" evidence="2">
    <location>
        <position position="1"/>
    </location>
</feature>
<evidence type="ECO:0000256" key="1">
    <source>
        <dbReference type="SAM" id="MobiDB-lite"/>
    </source>
</evidence>
<dbReference type="AlphaFoldDB" id="A0A371HE04"/>
<organism evidence="2 3">
    <name type="scientific">Mucuna pruriens</name>
    <name type="common">Velvet bean</name>
    <name type="synonym">Dolichos pruriens</name>
    <dbReference type="NCBI Taxonomy" id="157652"/>
    <lineage>
        <taxon>Eukaryota</taxon>
        <taxon>Viridiplantae</taxon>
        <taxon>Streptophyta</taxon>
        <taxon>Embryophyta</taxon>
        <taxon>Tracheophyta</taxon>
        <taxon>Spermatophyta</taxon>
        <taxon>Magnoliopsida</taxon>
        <taxon>eudicotyledons</taxon>
        <taxon>Gunneridae</taxon>
        <taxon>Pentapetalae</taxon>
        <taxon>rosids</taxon>
        <taxon>fabids</taxon>
        <taxon>Fabales</taxon>
        <taxon>Fabaceae</taxon>
        <taxon>Papilionoideae</taxon>
        <taxon>50 kb inversion clade</taxon>
        <taxon>NPAAA clade</taxon>
        <taxon>indigoferoid/millettioid clade</taxon>
        <taxon>Phaseoleae</taxon>
        <taxon>Mucuna</taxon>
    </lineage>
</organism>
<keyword evidence="3" id="KW-1185">Reference proteome</keyword>
<evidence type="ECO:0000313" key="3">
    <source>
        <dbReference type="Proteomes" id="UP000257109"/>
    </source>
</evidence>
<protein>
    <submittedName>
        <fullName evidence="2">Uncharacterized protein</fullName>
    </submittedName>
</protein>
<reference evidence="2" key="1">
    <citation type="submission" date="2018-05" db="EMBL/GenBank/DDBJ databases">
        <title>Draft genome of Mucuna pruriens seed.</title>
        <authorList>
            <person name="Nnadi N.E."/>
            <person name="Vos R."/>
            <person name="Hasami M.H."/>
            <person name="Devisetty U.K."/>
            <person name="Aguiy J.C."/>
        </authorList>
    </citation>
    <scope>NUCLEOTIDE SEQUENCE [LARGE SCALE GENOMIC DNA]</scope>
    <source>
        <strain evidence="2">JCA_2017</strain>
    </source>
</reference>
<evidence type="ECO:0000313" key="2">
    <source>
        <dbReference type="EMBL" id="RDY00995.1"/>
    </source>
</evidence>
<dbReference type="Proteomes" id="UP000257109">
    <property type="component" value="Unassembled WGS sequence"/>
</dbReference>
<feature type="region of interest" description="Disordered" evidence="1">
    <location>
        <begin position="50"/>
        <end position="75"/>
    </location>
</feature>
<dbReference type="EMBL" id="QJKJ01002865">
    <property type="protein sequence ID" value="RDY00995.1"/>
    <property type="molecule type" value="Genomic_DNA"/>
</dbReference>
<feature type="compositionally biased region" description="Polar residues" evidence="1">
    <location>
        <begin position="64"/>
        <end position="75"/>
    </location>
</feature>
<sequence>MAWEHRTGIVGLHSVTRHDSKAGLNKSDCPLAIHDLILVKHRPLNSKKWSKAEELEVEEEARSSIGSTSLRPRGG</sequence>